<dbReference type="InParanoid" id="A0A423W3B5"/>
<organism evidence="1 2">
    <name type="scientific">Cytospora leucostoma</name>
    <dbReference type="NCBI Taxonomy" id="1230097"/>
    <lineage>
        <taxon>Eukaryota</taxon>
        <taxon>Fungi</taxon>
        <taxon>Dikarya</taxon>
        <taxon>Ascomycota</taxon>
        <taxon>Pezizomycotina</taxon>
        <taxon>Sordariomycetes</taxon>
        <taxon>Sordariomycetidae</taxon>
        <taxon>Diaporthales</taxon>
        <taxon>Cytosporaceae</taxon>
        <taxon>Cytospora</taxon>
    </lineage>
</organism>
<dbReference type="SUPFAM" id="SSF48264">
    <property type="entry name" value="Cytochrome P450"/>
    <property type="match status" value="1"/>
</dbReference>
<gene>
    <name evidence="1" type="ORF">VPNG_08652</name>
</gene>
<dbReference type="Gene3D" id="1.10.630.10">
    <property type="entry name" value="Cytochrome P450"/>
    <property type="match status" value="1"/>
</dbReference>
<dbReference type="AlphaFoldDB" id="A0A423W3B5"/>
<comment type="caution">
    <text evidence="1">The sequence shown here is derived from an EMBL/GenBank/DDBJ whole genome shotgun (WGS) entry which is preliminary data.</text>
</comment>
<dbReference type="STRING" id="1230097.A0A423W3B5"/>
<dbReference type="GO" id="GO:0004497">
    <property type="term" value="F:monooxygenase activity"/>
    <property type="evidence" value="ECO:0007669"/>
    <property type="project" value="InterPro"/>
</dbReference>
<dbReference type="Proteomes" id="UP000285146">
    <property type="component" value="Unassembled WGS sequence"/>
</dbReference>
<keyword evidence="2" id="KW-1185">Reference proteome</keyword>
<dbReference type="OrthoDB" id="1470350at2759"/>
<proteinExistence type="predicted"/>
<dbReference type="EMBL" id="LKEB01000063">
    <property type="protein sequence ID" value="ROV97809.1"/>
    <property type="molecule type" value="Genomic_DNA"/>
</dbReference>
<sequence length="171" mass="19064">MGETVTIFSSLDDEYRDVRAKGVAHSSPQLKTFRSECKSRRVKLDILDRRLSLDVVTGYLLNERYGGLTGHKHLRRLSLLPNWLFRILYSLSSRISSREAVGRCIAAVYTFAQRLVSQAVTDDPASRHHSYQSRLLAAGIAPAEVLVQCQAVVFAGTDSTGRRRAKIALST</sequence>
<dbReference type="GO" id="GO:0020037">
    <property type="term" value="F:heme binding"/>
    <property type="evidence" value="ECO:0007669"/>
    <property type="project" value="InterPro"/>
</dbReference>
<protein>
    <submittedName>
        <fullName evidence="1">Uncharacterized protein</fullName>
    </submittedName>
</protein>
<accession>A0A423W3B5</accession>
<reference evidence="1 2" key="1">
    <citation type="submission" date="2015-09" db="EMBL/GenBank/DDBJ databases">
        <title>Host preference determinants of Valsa canker pathogens revealed by comparative genomics.</title>
        <authorList>
            <person name="Yin Z."/>
            <person name="Huang L."/>
        </authorList>
    </citation>
    <scope>NUCLEOTIDE SEQUENCE [LARGE SCALE GENOMIC DNA]</scope>
    <source>
        <strain evidence="1 2">SXYLt</strain>
    </source>
</reference>
<evidence type="ECO:0000313" key="1">
    <source>
        <dbReference type="EMBL" id="ROV97809.1"/>
    </source>
</evidence>
<evidence type="ECO:0000313" key="2">
    <source>
        <dbReference type="Proteomes" id="UP000285146"/>
    </source>
</evidence>
<dbReference type="GO" id="GO:0016705">
    <property type="term" value="F:oxidoreductase activity, acting on paired donors, with incorporation or reduction of molecular oxygen"/>
    <property type="evidence" value="ECO:0007669"/>
    <property type="project" value="InterPro"/>
</dbReference>
<dbReference type="InterPro" id="IPR036396">
    <property type="entry name" value="Cyt_P450_sf"/>
</dbReference>
<dbReference type="GO" id="GO:0005506">
    <property type="term" value="F:iron ion binding"/>
    <property type="evidence" value="ECO:0007669"/>
    <property type="project" value="InterPro"/>
</dbReference>
<name>A0A423W3B5_9PEZI</name>